<dbReference type="WBParaSite" id="RSKR_0000399500.1">
    <property type="protein sequence ID" value="RSKR_0000399500.1"/>
    <property type="gene ID" value="RSKR_0000399500"/>
</dbReference>
<dbReference type="Proteomes" id="UP000095286">
    <property type="component" value="Unplaced"/>
</dbReference>
<proteinExistence type="predicted"/>
<name>A0AC35TSF4_9BILA</name>
<evidence type="ECO:0000313" key="1">
    <source>
        <dbReference type="Proteomes" id="UP000095286"/>
    </source>
</evidence>
<sequence length="1006" mass="113809">MSATPDVTFATPAIPATRSRKRRVIDGEELREGTASRSTKLRKENNSATRKASVIPTHQEDENSLKTLFGKIKNGKSVATVADEWITNYNSNPEGALQEICQFLISSSGCRGVLALNLIKQGNFKNILVLLTDCFNDETTDYPLISTSVQYKKFKQNFGDFLVVFASKCKSNILYDQTLMDSICQLLTAMADSEVRAFRHTSTYASMKLCSSFVDIVVSLIVLKEKNAKQIETASNRTTKERDTERLAALTTVSNDFNSRISDLTDMMSYLFRSIFVHRYRDYVSDIRCVCISHLGLWMLVYPEHFLTDSYLKYISWSIYDTTFEVRLACLNALAPLYEKAVNASKLELFTTRFLERICSMVSDVNIDIGIKACQLLKSVAIMFPDVMTSELSEPIYEYVFTSNRGLAAAAGEFLTFKLFTPASNSEGGNEELLPSLLMFLKEANIHNHASYLVDSLIDHHPMIKDYQAMVDILLSDDHEEYDVYLCQVFAAAVKQACTGEYPAGRGLHVKKHNTAQSGKDAKVQNDERAKVSEAIIPALAKLLQKLITNEECLVELSCVATFIQVDLFMAKRWDNHLDEIIEVFGTIVEQSINVEVLSNIVHTLHQFQSDASVTSKIQVFHQTITHRLTVQLKQDVARYVNEDMLDDDERCSLIAALTKVYAFLTRDVMCKWEIWEIVAPIFRMQNKQHALDITIPAFNCLSQYIVKQLRTVIAAGEGRDDNENLKDVKNLDTQVVELFAISNGILAKSDPKVDDIYFGVVDILILIDNSNVIKASGAKVKITFDIDTTLATTLVNYVMTTCFGGEGVPRNISQEDSFCYVHRKRAVLTCFCKLIVYGCLPITYSHHILQYYLQYQKEFGDIMKHVVQKCRETNIAQYAKAIKKAIITAFEKVKAESGDKIDPVTSKKFGELKELAKKFNQSFGLDQIKNRNAIATIHRDGILYSLNDNDNILFLEVLLEFSPRLLPQDKSVIYNYLINHCGKDESEITENPLYQPYLLYKQSLC</sequence>
<reference evidence="2" key="1">
    <citation type="submission" date="2016-11" db="UniProtKB">
        <authorList>
            <consortium name="WormBaseParasite"/>
        </authorList>
    </citation>
    <scope>IDENTIFICATION</scope>
    <source>
        <strain evidence="2">KR3021</strain>
    </source>
</reference>
<evidence type="ECO:0000313" key="2">
    <source>
        <dbReference type="WBParaSite" id="RSKR_0000399500.1"/>
    </source>
</evidence>
<organism evidence="1 2">
    <name type="scientific">Rhabditophanes sp. KR3021</name>
    <dbReference type="NCBI Taxonomy" id="114890"/>
    <lineage>
        <taxon>Eukaryota</taxon>
        <taxon>Metazoa</taxon>
        <taxon>Ecdysozoa</taxon>
        <taxon>Nematoda</taxon>
        <taxon>Chromadorea</taxon>
        <taxon>Rhabditida</taxon>
        <taxon>Tylenchina</taxon>
        <taxon>Panagrolaimomorpha</taxon>
        <taxon>Strongyloidoidea</taxon>
        <taxon>Alloionematidae</taxon>
        <taxon>Rhabditophanes</taxon>
    </lineage>
</organism>
<protein>
    <submittedName>
        <fullName evidence="2">SCD domain-containing protein</fullName>
    </submittedName>
</protein>
<accession>A0AC35TSF4</accession>